<dbReference type="InterPro" id="IPR053151">
    <property type="entry name" value="RNase_H-like"/>
</dbReference>
<organism evidence="2 3">
    <name type="scientific">Oryza sativa subsp. indica</name>
    <name type="common">Rice</name>
    <dbReference type="NCBI Taxonomy" id="39946"/>
    <lineage>
        <taxon>Eukaryota</taxon>
        <taxon>Viridiplantae</taxon>
        <taxon>Streptophyta</taxon>
        <taxon>Embryophyta</taxon>
        <taxon>Tracheophyta</taxon>
        <taxon>Spermatophyta</taxon>
        <taxon>Magnoliopsida</taxon>
        <taxon>Liliopsida</taxon>
        <taxon>Poales</taxon>
        <taxon>Poaceae</taxon>
        <taxon>BOP clade</taxon>
        <taxon>Oryzoideae</taxon>
        <taxon>Oryzeae</taxon>
        <taxon>Oryzinae</taxon>
        <taxon>Oryza</taxon>
        <taxon>Oryza sativa</taxon>
    </lineage>
</organism>
<dbReference type="EMBL" id="CM000127">
    <property type="protein sequence ID" value="EEC72931.1"/>
    <property type="molecule type" value="Genomic_DNA"/>
</dbReference>
<dbReference type="GO" id="GO:0003676">
    <property type="term" value="F:nucleic acid binding"/>
    <property type="evidence" value="ECO:0007669"/>
    <property type="project" value="InterPro"/>
</dbReference>
<dbReference type="SUPFAM" id="SSF53098">
    <property type="entry name" value="Ribonuclease H-like"/>
    <property type="match status" value="1"/>
</dbReference>
<dbReference type="InterPro" id="IPR012337">
    <property type="entry name" value="RNaseH-like_sf"/>
</dbReference>
<gene>
    <name evidence="2" type="ORF">OsI_06781</name>
</gene>
<dbReference type="OMA" id="PAHEHEM"/>
<name>B8AFN2_ORYSI</name>
<dbReference type="HOGENOM" id="CLU_000680_14_1_1"/>
<feature type="domain" description="RNase H type-1" evidence="1">
    <location>
        <begin position="168"/>
        <end position="290"/>
    </location>
</feature>
<dbReference type="Pfam" id="PF13456">
    <property type="entry name" value="RVT_3"/>
    <property type="match status" value="1"/>
</dbReference>
<sequence>MVNKKVRNLESTDTCIICNQEKGDTAHALCRCPHARNLLSAMFNAGNISLDVEKSRVGNEWLFDMLEQLPAHEHEMFLMTLWRNWHVRNEITHDKASPPLEVSKRFVESYIATLFQIKESPLKDVEKGKSVASLSVTGRVRDRASDDHRVPNPVLHWVKPQVGWMKLNVDGSFDAALCKGGIGMVLRDSSGNTIFASCKPLNRCTGALESELRACVEGLNLVLHWTLLPILVETDCMSVVQLLNDGERDRSELANIVHEAKRLLAGTRRILVSKIHRSQNSVSHLLANRAKVDSVSGVWLEGSCNFILRLVREDILRE</sequence>
<reference evidence="2 3" key="1">
    <citation type="journal article" date="2005" name="PLoS Biol.">
        <title>The genomes of Oryza sativa: a history of duplications.</title>
        <authorList>
            <person name="Yu J."/>
            <person name="Wang J."/>
            <person name="Lin W."/>
            <person name="Li S."/>
            <person name="Li H."/>
            <person name="Zhou J."/>
            <person name="Ni P."/>
            <person name="Dong W."/>
            <person name="Hu S."/>
            <person name="Zeng C."/>
            <person name="Zhang J."/>
            <person name="Zhang Y."/>
            <person name="Li R."/>
            <person name="Xu Z."/>
            <person name="Li S."/>
            <person name="Li X."/>
            <person name="Zheng H."/>
            <person name="Cong L."/>
            <person name="Lin L."/>
            <person name="Yin J."/>
            <person name="Geng J."/>
            <person name="Li G."/>
            <person name="Shi J."/>
            <person name="Liu J."/>
            <person name="Lv H."/>
            <person name="Li J."/>
            <person name="Wang J."/>
            <person name="Deng Y."/>
            <person name="Ran L."/>
            <person name="Shi X."/>
            <person name="Wang X."/>
            <person name="Wu Q."/>
            <person name="Li C."/>
            <person name="Ren X."/>
            <person name="Wang J."/>
            <person name="Wang X."/>
            <person name="Li D."/>
            <person name="Liu D."/>
            <person name="Zhang X."/>
            <person name="Ji Z."/>
            <person name="Zhao W."/>
            <person name="Sun Y."/>
            <person name="Zhang Z."/>
            <person name="Bao J."/>
            <person name="Han Y."/>
            <person name="Dong L."/>
            <person name="Ji J."/>
            <person name="Chen P."/>
            <person name="Wu S."/>
            <person name="Liu J."/>
            <person name="Xiao Y."/>
            <person name="Bu D."/>
            <person name="Tan J."/>
            <person name="Yang L."/>
            <person name="Ye C."/>
            <person name="Zhang J."/>
            <person name="Xu J."/>
            <person name="Zhou Y."/>
            <person name="Yu Y."/>
            <person name="Zhang B."/>
            <person name="Zhuang S."/>
            <person name="Wei H."/>
            <person name="Liu B."/>
            <person name="Lei M."/>
            <person name="Yu H."/>
            <person name="Li Y."/>
            <person name="Xu H."/>
            <person name="Wei S."/>
            <person name="He X."/>
            <person name="Fang L."/>
            <person name="Zhang Z."/>
            <person name="Zhang Y."/>
            <person name="Huang X."/>
            <person name="Su Z."/>
            <person name="Tong W."/>
            <person name="Li J."/>
            <person name="Tong Z."/>
            <person name="Li S."/>
            <person name="Ye J."/>
            <person name="Wang L."/>
            <person name="Fang L."/>
            <person name="Lei T."/>
            <person name="Chen C."/>
            <person name="Chen H."/>
            <person name="Xu Z."/>
            <person name="Li H."/>
            <person name="Huang H."/>
            <person name="Zhang F."/>
            <person name="Xu H."/>
            <person name="Li N."/>
            <person name="Zhao C."/>
            <person name="Li S."/>
            <person name="Dong L."/>
            <person name="Huang Y."/>
            <person name="Li L."/>
            <person name="Xi Y."/>
            <person name="Qi Q."/>
            <person name="Li W."/>
            <person name="Zhang B."/>
            <person name="Hu W."/>
            <person name="Zhang Y."/>
            <person name="Tian X."/>
            <person name="Jiao Y."/>
            <person name="Liang X."/>
            <person name="Jin J."/>
            <person name="Gao L."/>
            <person name="Zheng W."/>
            <person name="Hao B."/>
            <person name="Liu S."/>
            <person name="Wang W."/>
            <person name="Yuan L."/>
            <person name="Cao M."/>
            <person name="McDermott J."/>
            <person name="Samudrala R."/>
            <person name="Wang J."/>
            <person name="Wong G.K."/>
            <person name="Yang H."/>
        </authorList>
    </citation>
    <scope>NUCLEOTIDE SEQUENCE [LARGE SCALE GENOMIC DNA]</scope>
    <source>
        <strain evidence="3">cv. 93-11</strain>
    </source>
</reference>
<dbReference type="Gene3D" id="3.30.420.10">
    <property type="entry name" value="Ribonuclease H-like superfamily/Ribonuclease H"/>
    <property type="match status" value="1"/>
</dbReference>
<dbReference type="CDD" id="cd06222">
    <property type="entry name" value="RNase_H_like"/>
    <property type="match status" value="1"/>
</dbReference>
<protein>
    <recommendedName>
        <fullName evidence="1">RNase H type-1 domain-containing protein</fullName>
    </recommendedName>
</protein>
<dbReference type="Gramene" id="BGIOSGA007983-TA">
    <property type="protein sequence ID" value="BGIOSGA007983-PA"/>
    <property type="gene ID" value="BGIOSGA007983"/>
</dbReference>
<dbReference type="InterPro" id="IPR002156">
    <property type="entry name" value="RNaseH_domain"/>
</dbReference>
<dbReference type="GO" id="GO:0004523">
    <property type="term" value="F:RNA-DNA hybrid ribonuclease activity"/>
    <property type="evidence" value="ECO:0007669"/>
    <property type="project" value="InterPro"/>
</dbReference>
<evidence type="ECO:0000313" key="3">
    <source>
        <dbReference type="Proteomes" id="UP000007015"/>
    </source>
</evidence>
<dbReference type="AlphaFoldDB" id="B8AFN2"/>
<proteinExistence type="predicted"/>
<accession>B8AFN2</accession>
<evidence type="ECO:0000313" key="2">
    <source>
        <dbReference type="EMBL" id="EEC72931.1"/>
    </source>
</evidence>
<evidence type="ECO:0000259" key="1">
    <source>
        <dbReference type="Pfam" id="PF13456"/>
    </source>
</evidence>
<dbReference type="STRING" id="39946.B8AFN2"/>
<dbReference type="Proteomes" id="UP000007015">
    <property type="component" value="Chromosome 2"/>
</dbReference>
<dbReference type="PANTHER" id="PTHR47723:SF24">
    <property type="entry name" value="RNASE H TYPE-1 DOMAIN-CONTAINING PROTEIN"/>
    <property type="match status" value="1"/>
</dbReference>
<dbReference type="PANTHER" id="PTHR47723">
    <property type="entry name" value="OS05G0353850 PROTEIN"/>
    <property type="match status" value="1"/>
</dbReference>
<keyword evidence="3" id="KW-1185">Reference proteome</keyword>
<dbReference type="InterPro" id="IPR044730">
    <property type="entry name" value="RNase_H-like_dom_plant"/>
</dbReference>
<dbReference type="InterPro" id="IPR036397">
    <property type="entry name" value="RNaseH_sf"/>
</dbReference>